<dbReference type="NCBIfam" id="TIGR00590">
    <property type="entry name" value="pcna"/>
    <property type="match status" value="2"/>
</dbReference>
<name>A0AAV1DCK0_OLDCO</name>
<dbReference type="CDD" id="cd00577">
    <property type="entry name" value="PCNA"/>
    <property type="match status" value="1"/>
</dbReference>
<dbReference type="InterPro" id="IPR046938">
    <property type="entry name" value="DNA_clamp_sf"/>
</dbReference>
<dbReference type="GO" id="GO:0030337">
    <property type="term" value="F:DNA polymerase processivity factor activity"/>
    <property type="evidence" value="ECO:0007669"/>
    <property type="project" value="InterPro"/>
</dbReference>
<dbReference type="GO" id="GO:0006298">
    <property type="term" value="P:mismatch repair"/>
    <property type="evidence" value="ECO:0007669"/>
    <property type="project" value="TreeGrafter"/>
</dbReference>
<dbReference type="PANTHER" id="PTHR11352:SF0">
    <property type="entry name" value="PROLIFERATING CELL NUCLEAR ANTIGEN"/>
    <property type="match status" value="1"/>
</dbReference>
<feature type="compositionally biased region" description="Polar residues" evidence="6">
    <location>
        <begin position="88"/>
        <end position="105"/>
    </location>
</feature>
<dbReference type="GO" id="GO:0043626">
    <property type="term" value="C:PCNA complex"/>
    <property type="evidence" value="ECO:0007669"/>
    <property type="project" value="TreeGrafter"/>
</dbReference>
<dbReference type="GO" id="GO:0006275">
    <property type="term" value="P:regulation of DNA replication"/>
    <property type="evidence" value="ECO:0007669"/>
    <property type="project" value="InterPro"/>
</dbReference>
<dbReference type="Gene3D" id="3.70.10.10">
    <property type="match status" value="1"/>
</dbReference>
<dbReference type="Pfam" id="PF02747">
    <property type="entry name" value="PCNA_C"/>
    <property type="match status" value="1"/>
</dbReference>
<dbReference type="Gene3D" id="3.10.150.10">
    <property type="entry name" value="DNA Polymerase III, subunit A, domain 2"/>
    <property type="match status" value="1"/>
</dbReference>
<evidence type="ECO:0000256" key="1">
    <source>
        <dbReference type="ARBA" id="ARBA00004123"/>
    </source>
</evidence>
<feature type="compositionally biased region" description="Basic and acidic residues" evidence="6">
    <location>
        <begin position="295"/>
        <end position="306"/>
    </location>
</feature>
<protein>
    <submittedName>
        <fullName evidence="8">OLC1v1004215C1</fullName>
    </submittedName>
</protein>
<evidence type="ECO:0000256" key="4">
    <source>
        <dbReference type="ARBA" id="ARBA00023125"/>
    </source>
</evidence>
<dbReference type="Proteomes" id="UP001161247">
    <property type="component" value="Chromosome 5"/>
</dbReference>
<feature type="region of interest" description="Disordered" evidence="6">
    <location>
        <begin position="258"/>
        <end position="306"/>
    </location>
</feature>
<dbReference type="EMBL" id="OX459122">
    <property type="protein sequence ID" value="CAI9105318.1"/>
    <property type="molecule type" value="Genomic_DNA"/>
</dbReference>
<feature type="domain" description="Proliferating cell nuclear antigen PCNA C-terminal" evidence="7">
    <location>
        <begin position="445"/>
        <end position="557"/>
    </location>
</feature>
<keyword evidence="9" id="KW-1185">Reference proteome</keyword>
<organism evidence="8 9">
    <name type="scientific">Oldenlandia corymbosa var. corymbosa</name>
    <dbReference type="NCBI Taxonomy" id="529605"/>
    <lineage>
        <taxon>Eukaryota</taxon>
        <taxon>Viridiplantae</taxon>
        <taxon>Streptophyta</taxon>
        <taxon>Embryophyta</taxon>
        <taxon>Tracheophyta</taxon>
        <taxon>Spermatophyta</taxon>
        <taxon>Magnoliopsida</taxon>
        <taxon>eudicotyledons</taxon>
        <taxon>Gunneridae</taxon>
        <taxon>Pentapetalae</taxon>
        <taxon>asterids</taxon>
        <taxon>lamiids</taxon>
        <taxon>Gentianales</taxon>
        <taxon>Rubiaceae</taxon>
        <taxon>Rubioideae</taxon>
        <taxon>Spermacoceae</taxon>
        <taxon>Hedyotis-Oldenlandia complex</taxon>
        <taxon>Oldenlandia</taxon>
    </lineage>
</organism>
<accession>A0AAV1DCK0</accession>
<evidence type="ECO:0000259" key="7">
    <source>
        <dbReference type="Pfam" id="PF02747"/>
    </source>
</evidence>
<evidence type="ECO:0000256" key="3">
    <source>
        <dbReference type="ARBA" id="ARBA00022705"/>
    </source>
</evidence>
<comment type="subcellular location">
    <subcellularLocation>
        <location evidence="1">Nucleus</location>
    </subcellularLocation>
</comment>
<keyword evidence="5" id="KW-0539">Nucleus</keyword>
<dbReference type="PANTHER" id="PTHR11352">
    <property type="entry name" value="PROLIFERATING CELL NUCLEAR ANTIGEN"/>
    <property type="match status" value="1"/>
</dbReference>
<dbReference type="GO" id="GO:0003677">
    <property type="term" value="F:DNA binding"/>
    <property type="evidence" value="ECO:0007669"/>
    <property type="project" value="UniProtKB-KW"/>
</dbReference>
<dbReference type="PRINTS" id="PR00339">
    <property type="entry name" value="PCNACYCLIN"/>
</dbReference>
<dbReference type="GO" id="GO:0019985">
    <property type="term" value="P:translesion synthesis"/>
    <property type="evidence" value="ECO:0007669"/>
    <property type="project" value="TreeGrafter"/>
</dbReference>
<dbReference type="InterPro" id="IPR022649">
    <property type="entry name" value="Pr_cel_nuc_antig_C"/>
</dbReference>
<dbReference type="GO" id="GO:0006272">
    <property type="term" value="P:leading strand elongation"/>
    <property type="evidence" value="ECO:0007669"/>
    <property type="project" value="TreeGrafter"/>
</dbReference>
<dbReference type="InterPro" id="IPR022659">
    <property type="entry name" value="Pr_cel_nuc_antig_CS"/>
</dbReference>
<evidence type="ECO:0000256" key="2">
    <source>
        <dbReference type="ARBA" id="ARBA00010462"/>
    </source>
</evidence>
<evidence type="ECO:0000313" key="8">
    <source>
        <dbReference type="EMBL" id="CAI9105318.1"/>
    </source>
</evidence>
<dbReference type="FunFam" id="3.10.150.10:FF:000006">
    <property type="entry name" value="Proliferating cell nuclear antigen"/>
    <property type="match status" value="1"/>
</dbReference>
<keyword evidence="4" id="KW-0238">DNA-binding</keyword>
<proteinExistence type="inferred from homology"/>
<evidence type="ECO:0000256" key="6">
    <source>
        <dbReference type="SAM" id="MobiDB-lite"/>
    </source>
</evidence>
<feature type="compositionally biased region" description="Acidic residues" evidence="6">
    <location>
        <begin position="260"/>
        <end position="294"/>
    </location>
</feature>
<gene>
    <name evidence="8" type="ORF">OLC1_LOCUS14045</name>
</gene>
<comment type="similarity">
    <text evidence="2">Belongs to the PCNA family.</text>
</comment>
<dbReference type="InterPro" id="IPR000730">
    <property type="entry name" value="Pr_cel_nuc_antig"/>
</dbReference>
<reference evidence="8" key="1">
    <citation type="submission" date="2023-03" db="EMBL/GenBank/DDBJ databases">
        <authorList>
            <person name="Julca I."/>
        </authorList>
    </citation>
    <scope>NUCLEOTIDE SEQUENCE</scope>
</reference>
<dbReference type="AlphaFoldDB" id="A0AAV1DCK0"/>
<dbReference type="PROSITE" id="PS01251">
    <property type="entry name" value="PCNA_1"/>
    <property type="match status" value="1"/>
</dbReference>
<sequence>MEAKRHRLPMGISPDRYPPPPTRILIPSVVTRRIMPSQSSFISSQYTLASFNSFGVNRNDGSSDLEMYKITTGKKADQIEKVQRASEKSATARSSELPTRQLSSTGSKPIRMAVAVLGKEKVGAILGSSKLPNHPVPVRSCWEEYYKIMHQREGFDITWAPPDGKAPILHYEFQGDEVNIAKVNGMIKECIQFYNLNMSRAPPNTPNQRWELNTFQPQYLVIPYRNYPCCCGDDDCCGGESDSDDRGETEEEMFDKLMQDDQEEGEEERDEEEEERDEEEEEEREEEEEEERDEEKDIPRIRKGRSKEPEREPLGLCLMTLLSHVCVFEVQEENASLGIRPSIYEMQGGLLKKVVDAIKDLVSNANFYCSPDGFSIEAMDSSHVSLVALLLRLEGFEDYRCDRSLAMGMNVNNMAAVLKCAGRDDIVTITGDNDAAGGDNVNFVICKDLTTIGDTVTISVTEEGVKFCTRGDIGSATIVCRQNTAVDKPEDATVIQVNNDQPVSLTFSLRFLNSFTKASPLSNCVTINLSSSSEQSIVAVEYLIAEMGYIRFYLAPKADDGEDD</sequence>
<dbReference type="SUPFAM" id="SSF55979">
    <property type="entry name" value="DNA clamp"/>
    <property type="match status" value="2"/>
</dbReference>
<keyword evidence="3" id="KW-0235">DNA replication</keyword>
<evidence type="ECO:0000313" key="9">
    <source>
        <dbReference type="Proteomes" id="UP001161247"/>
    </source>
</evidence>
<evidence type="ECO:0000256" key="5">
    <source>
        <dbReference type="ARBA" id="ARBA00023242"/>
    </source>
</evidence>
<feature type="region of interest" description="Disordered" evidence="6">
    <location>
        <begin position="86"/>
        <end position="105"/>
    </location>
</feature>